<dbReference type="AlphaFoldDB" id="A0AAV4H6W6"/>
<organism evidence="1 2">
    <name type="scientific">Elysia marginata</name>
    <dbReference type="NCBI Taxonomy" id="1093978"/>
    <lineage>
        <taxon>Eukaryota</taxon>
        <taxon>Metazoa</taxon>
        <taxon>Spiralia</taxon>
        <taxon>Lophotrochozoa</taxon>
        <taxon>Mollusca</taxon>
        <taxon>Gastropoda</taxon>
        <taxon>Heterobranchia</taxon>
        <taxon>Euthyneura</taxon>
        <taxon>Panpulmonata</taxon>
        <taxon>Sacoglossa</taxon>
        <taxon>Placobranchoidea</taxon>
        <taxon>Plakobranchidae</taxon>
        <taxon>Elysia</taxon>
    </lineage>
</organism>
<dbReference type="EMBL" id="BMAT01008840">
    <property type="protein sequence ID" value="GFR93514.1"/>
    <property type="molecule type" value="Genomic_DNA"/>
</dbReference>
<dbReference type="Proteomes" id="UP000762676">
    <property type="component" value="Unassembled WGS sequence"/>
</dbReference>
<evidence type="ECO:0000313" key="2">
    <source>
        <dbReference type="Proteomes" id="UP000762676"/>
    </source>
</evidence>
<sequence>MVHPADKDVWKPPSFIINIISDESIPQPGPPHCPPEVKGVDKTTCNPPDTMVVPCSLLQLNVINETTDTREGFKQHFPLPSNGLNVSSTIKNLSTDKTFLFRVAGVNKFNRLGNLF</sequence>
<reference evidence="1 2" key="1">
    <citation type="journal article" date="2021" name="Elife">
        <title>Chloroplast acquisition without the gene transfer in kleptoplastic sea slugs, Plakobranchus ocellatus.</title>
        <authorList>
            <person name="Maeda T."/>
            <person name="Takahashi S."/>
            <person name="Yoshida T."/>
            <person name="Shimamura S."/>
            <person name="Takaki Y."/>
            <person name="Nagai Y."/>
            <person name="Toyoda A."/>
            <person name="Suzuki Y."/>
            <person name="Arimoto A."/>
            <person name="Ishii H."/>
            <person name="Satoh N."/>
            <person name="Nishiyama T."/>
            <person name="Hasebe M."/>
            <person name="Maruyama T."/>
            <person name="Minagawa J."/>
            <person name="Obokata J."/>
            <person name="Shigenobu S."/>
        </authorList>
    </citation>
    <scope>NUCLEOTIDE SEQUENCE [LARGE SCALE GENOMIC DNA]</scope>
</reference>
<gene>
    <name evidence="1" type="ORF">ElyMa_004380200</name>
</gene>
<accession>A0AAV4H6W6</accession>
<name>A0AAV4H6W6_9GAST</name>
<evidence type="ECO:0008006" key="3">
    <source>
        <dbReference type="Google" id="ProtNLM"/>
    </source>
</evidence>
<evidence type="ECO:0000313" key="1">
    <source>
        <dbReference type="EMBL" id="GFR93514.1"/>
    </source>
</evidence>
<proteinExistence type="predicted"/>
<protein>
    <recommendedName>
        <fullName evidence="3">Fibronectin type-III domain-containing protein</fullName>
    </recommendedName>
</protein>
<comment type="caution">
    <text evidence="1">The sequence shown here is derived from an EMBL/GenBank/DDBJ whole genome shotgun (WGS) entry which is preliminary data.</text>
</comment>
<keyword evidence="2" id="KW-1185">Reference proteome</keyword>